<protein>
    <submittedName>
        <fullName evidence="1">Uncharacterized protein</fullName>
    </submittedName>
</protein>
<comment type="caution">
    <text evidence="1">The sequence shown here is derived from an EMBL/GenBank/DDBJ whole genome shotgun (WGS) entry which is preliminary data.</text>
</comment>
<name>A0A2T6K928_9RHOB</name>
<proteinExistence type="predicted"/>
<evidence type="ECO:0000313" key="1">
    <source>
        <dbReference type="EMBL" id="PUB11264.1"/>
    </source>
</evidence>
<dbReference type="Proteomes" id="UP000244523">
    <property type="component" value="Unassembled WGS sequence"/>
</dbReference>
<accession>A0A2T6K928</accession>
<organism evidence="1 2">
    <name type="scientific">Yoonia sediminilitoris</name>
    <dbReference type="NCBI Taxonomy" id="1286148"/>
    <lineage>
        <taxon>Bacteria</taxon>
        <taxon>Pseudomonadati</taxon>
        <taxon>Pseudomonadota</taxon>
        <taxon>Alphaproteobacteria</taxon>
        <taxon>Rhodobacterales</taxon>
        <taxon>Paracoccaceae</taxon>
        <taxon>Yoonia</taxon>
    </lineage>
</organism>
<evidence type="ECO:0000313" key="2">
    <source>
        <dbReference type="Proteomes" id="UP000244523"/>
    </source>
</evidence>
<keyword evidence="2" id="KW-1185">Reference proteome</keyword>
<dbReference type="AlphaFoldDB" id="A0A2T6K928"/>
<sequence>MPLDKLSAVKVKALGAGKYNDGGGLWFWKR</sequence>
<gene>
    <name evidence="1" type="ORF">C8N45_11436</name>
</gene>
<reference evidence="1 2" key="1">
    <citation type="submission" date="2018-04" db="EMBL/GenBank/DDBJ databases">
        <title>Genomic Encyclopedia of Archaeal and Bacterial Type Strains, Phase II (KMG-II): from individual species to whole genera.</title>
        <authorList>
            <person name="Goeker M."/>
        </authorList>
    </citation>
    <scope>NUCLEOTIDE SEQUENCE [LARGE SCALE GENOMIC DNA]</scope>
    <source>
        <strain evidence="1 2">DSM 29955</strain>
    </source>
</reference>
<dbReference type="EMBL" id="QBUD01000014">
    <property type="protein sequence ID" value="PUB11264.1"/>
    <property type="molecule type" value="Genomic_DNA"/>
</dbReference>